<dbReference type="InterPro" id="IPR030381">
    <property type="entry name" value="G_DYNAMIN_dom"/>
</dbReference>
<dbReference type="InterPro" id="IPR001401">
    <property type="entry name" value="Dynamin_GTPase"/>
</dbReference>
<dbReference type="InterPro" id="IPR020850">
    <property type="entry name" value="GED_dom"/>
</dbReference>
<dbReference type="Pfam" id="PF00350">
    <property type="entry name" value="Dynamin_N"/>
    <property type="match status" value="1"/>
</dbReference>
<dbReference type="CDD" id="cd08771">
    <property type="entry name" value="DLP_1"/>
    <property type="match status" value="1"/>
</dbReference>
<evidence type="ECO:0000313" key="10">
    <source>
        <dbReference type="Proteomes" id="UP001479436"/>
    </source>
</evidence>
<dbReference type="Gene3D" id="3.40.50.300">
    <property type="entry name" value="P-loop containing nucleotide triphosphate hydrolases"/>
    <property type="match status" value="1"/>
</dbReference>
<evidence type="ECO:0000313" key="9">
    <source>
        <dbReference type="EMBL" id="KAK9719982.1"/>
    </source>
</evidence>
<keyword evidence="10" id="KW-1185">Reference proteome</keyword>
<dbReference type="InterPro" id="IPR027417">
    <property type="entry name" value="P-loop_NTPase"/>
</dbReference>
<comment type="caution">
    <text evidence="9">The sequence shown here is derived from an EMBL/GenBank/DDBJ whole genome shotgun (WGS) entry which is preliminary data.</text>
</comment>
<keyword evidence="2 6" id="KW-0547">Nucleotide-binding</keyword>
<dbReference type="Pfam" id="PF01031">
    <property type="entry name" value="Dynamin_M"/>
    <property type="match status" value="1"/>
</dbReference>
<dbReference type="PROSITE" id="PS00410">
    <property type="entry name" value="G_DYNAMIN_1"/>
    <property type="match status" value="1"/>
</dbReference>
<evidence type="ECO:0000256" key="4">
    <source>
        <dbReference type="ARBA" id="ARBA00023134"/>
    </source>
</evidence>
<protein>
    <recommendedName>
        <fullName evidence="1">dynamin GTPase</fullName>
        <ecNumber evidence="1">3.6.5.5</ecNumber>
    </recommendedName>
</protein>
<dbReference type="SUPFAM" id="SSF52540">
    <property type="entry name" value="P-loop containing nucleoside triphosphate hydrolases"/>
    <property type="match status" value="1"/>
</dbReference>
<keyword evidence="4 6" id="KW-0342">GTP-binding</keyword>
<evidence type="ECO:0000256" key="5">
    <source>
        <dbReference type="ARBA" id="ARBA00048040"/>
    </source>
</evidence>
<dbReference type="SMART" id="SM00053">
    <property type="entry name" value="DYNc"/>
    <property type="match status" value="1"/>
</dbReference>
<evidence type="ECO:0000256" key="6">
    <source>
        <dbReference type="RuleBase" id="RU003932"/>
    </source>
</evidence>
<dbReference type="InterPro" id="IPR022812">
    <property type="entry name" value="Dynamin"/>
</dbReference>
<dbReference type="PRINTS" id="PR00195">
    <property type="entry name" value="DYNAMIN"/>
</dbReference>
<dbReference type="EMBL" id="JASJQH010007028">
    <property type="protein sequence ID" value="KAK9719982.1"/>
    <property type="molecule type" value="Genomic_DNA"/>
</dbReference>
<reference evidence="9 10" key="1">
    <citation type="submission" date="2023-04" db="EMBL/GenBank/DDBJ databases">
        <title>Genome of Basidiobolus ranarum AG-B5.</title>
        <authorList>
            <person name="Stajich J.E."/>
            <person name="Carter-House D."/>
            <person name="Gryganskyi A."/>
        </authorList>
    </citation>
    <scope>NUCLEOTIDE SEQUENCE [LARGE SCALE GENOMIC DNA]</scope>
    <source>
        <strain evidence="9 10">AG-B5</strain>
    </source>
</reference>
<evidence type="ECO:0000256" key="3">
    <source>
        <dbReference type="ARBA" id="ARBA00022801"/>
    </source>
</evidence>
<evidence type="ECO:0000259" key="8">
    <source>
        <dbReference type="PROSITE" id="PS51718"/>
    </source>
</evidence>
<dbReference type="PROSITE" id="PS51718">
    <property type="entry name" value="G_DYNAMIN_2"/>
    <property type="match status" value="1"/>
</dbReference>
<proteinExistence type="inferred from homology"/>
<dbReference type="PANTHER" id="PTHR11566">
    <property type="entry name" value="DYNAMIN"/>
    <property type="match status" value="1"/>
</dbReference>
<evidence type="ECO:0000259" key="7">
    <source>
        <dbReference type="PROSITE" id="PS51388"/>
    </source>
</evidence>
<evidence type="ECO:0000256" key="1">
    <source>
        <dbReference type="ARBA" id="ARBA00011980"/>
    </source>
</evidence>
<dbReference type="InterPro" id="IPR056495">
    <property type="entry name" value="LIS_MGM1"/>
</dbReference>
<comment type="catalytic activity">
    <reaction evidence="5">
        <text>GTP + H2O = GDP + phosphate + H(+)</text>
        <dbReference type="Rhea" id="RHEA:19669"/>
        <dbReference type="ChEBI" id="CHEBI:15377"/>
        <dbReference type="ChEBI" id="CHEBI:15378"/>
        <dbReference type="ChEBI" id="CHEBI:37565"/>
        <dbReference type="ChEBI" id="CHEBI:43474"/>
        <dbReference type="ChEBI" id="CHEBI:58189"/>
        <dbReference type="EC" id="3.6.5.5"/>
    </reaction>
</comment>
<sequence>MYSRVARGVARGVAGSSLRTTISKSFPLVRTTNFFRATHTTVNTGLKLVNTRTVPRNSLLSINSYANNSIFPKSITLHRIPQRNASFTPIRILLKVTRIPLAFAGVGAGTAGYISYRVNELSHQMVPDWVLDGVSRIGSLYGSAKDKGLPEVGLADFFSNLFITDEQAVYKPEKVLPPNIPIPVTPPIPIEEPVRIEPIPAKVIQVIETPKTVSKPQPPQIRPNEFMLLTKKLIEIRNLLKGMDGLDIQLPSIVVIGSQSSGKSSVLESIVGREFLPKGNNMVTRRPLELTLVHTPDSDEEYGEFPQLGMNKVVDFQQIQQTLTDLNLSVPESQCVSNEPIELKIHSPNVPDLTLIDLPGYIQVHNVNQPTELKQKIFELCESYIQEPNIILAVCPADVDLANSEALLSSRRVDPLGTRTIGVITKMDLVQPESGVELLHNREYPLTLGYMGVVCSQDQQATQKNASQEIIRYNEAFFTSHPMYLQNLPQLGIGSLRKKLMTILEKYMGENLDSLVDQIRMELEETRYQYKVQYNDRKLTPESYLAETLDSLKFQFKEFSGTIGKPEIRSQLRQLLEQRVMDLCAQMYWSDPNLSKLTKDTMKEAYWEQKLDACSSILTKSGLGRLGTQMIIDTLMSNVQRIANTEPFIHHPDAQQNILKFSEEILQAKYSITVDQVENTIKPYKYEVDSTQEEWDEAVKRSASWIEKEITMCEQVLQRIKKTVGKTRLRSAIKHLLDIEKEEERLKKANVDLDLNEQTLRNHHNPRLVEIAKEAIYLKQRAMLLKLRLSTIKSKKCRDSENRTMCPEVFLSLVSEKLVYTASMFIHIELLNEFLFQFPRELDNLLYYGLDRSKILEFAKQNPKVMKQLNLAERQFTLEEILEKLNYLTLLRQENPQGNPQIADC</sequence>
<keyword evidence="3" id="KW-0378">Hydrolase</keyword>
<dbReference type="InterPro" id="IPR019762">
    <property type="entry name" value="Dynamin_GTPase_CS"/>
</dbReference>
<feature type="domain" description="GED" evidence="7">
    <location>
        <begin position="800"/>
        <end position="893"/>
    </location>
</feature>
<organism evidence="9 10">
    <name type="scientific">Basidiobolus ranarum</name>
    <dbReference type="NCBI Taxonomy" id="34480"/>
    <lineage>
        <taxon>Eukaryota</taxon>
        <taxon>Fungi</taxon>
        <taxon>Fungi incertae sedis</taxon>
        <taxon>Zoopagomycota</taxon>
        <taxon>Entomophthoromycotina</taxon>
        <taxon>Basidiobolomycetes</taxon>
        <taxon>Basidiobolales</taxon>
        <taxon>Basidiobolaceae</taxon>
        <taxon>Basidiobolus</taxon>
    </lineage>
</organism>
<name>A0ABR2W4L1_9FUNG</name>
<feature type="domain" description="Dynamin-type G" evidence="8">
    <location>
        <begin position="247"/>
        <end position="513"/>
    </location>
</feature>
<dbReference type="Pfam" id="PF24550">
    <property type="entry name" value="LIS_MGM1"/>
    <property type="match status" value="1"/>
</dbReference>
<accession>A0ABR2W4L1</accession>
<dbReference type="InterPro" id="IPR000375">
    <property type="entry name" value="Dynamin_stalk"/>
</dbReference>
<comment type="similarity">
    <text evidence="6">Belongs to the TRAFAC class dynamin-like GTPase superfamily. Dynamin/Fzo/YdjA family.</text>
</comment>
<gene>
    <name evidence="9" type="primary">msp1_2</name>
    <name evidence="9" type="ORF">K7432_004430</name>
</gene>
<dbReference type="EC" id="3.6.5.5" evidence="1"/>
<dbReference type="PROSITE" id="PS51388">
    <property type="entry name" value="GED"/>
    <property type="match status" value="1"/>
</dbReference>
<evidence type="ECO:0000256" key="2">
    <source>
        <dbReference type="ARBA" id="ARBA00022741"/>
    </source>
</evidence>
<dbReference type="InterPro" id="IPR045063">
    <property type="entry name" value="Dynamin_N"/>
</dbReference>
<dbReference type="Proteomes" id="UP001479436">
    <property type="component" value="Unassembled WGS sequence"/>
</dbReference>
<dbReference type="PANTHER" id="PTHR11566:SF212">
    <property type="entry name" value="DYNAMIN"/>
    <property type="match status" value="1"/>
</dbReference>